<dbReference type="Proteomes" id="UP000250235">
    <property type="component" value="Unassembled WGS sequence"/>
</dbReference>
<evidence type="ECO:0000313" key="2">
    <source>
        <dbReference type="EMBL" id="KZV51836.1"/>
    </source>
</evidence>
<dbReference type="OrthoDB" id="781489at2759"/>
<dbReference type="PANTHER" id="PTHR34539">
    <property type="entry name" value="T6J4.11 PROTEIN"/>
    <property type="match status" value="1"/>
</dbReference>
<sequence length="183" mass="20071">MSYPLMEDFKGKKRLRDEGVDPAGSVVVDSPEVKRLREDLLDSLEDDEDEAQFCTGGSDLDSFMKSFEKEITSDSGDAVEVVDLVSGSEESRPELGYLLEASDDDLGLPPTESSVQKSELGPDFWGFEPGMPGYDSDGYGFAQTENFNGVDSEYVAIDGLFDYSDMGVGSGDFLRRPERMPAQ</sequence>
<reference evidence="2 3" key="1">
    <citation type="journal article" date="2015" name="Proc. Natl. Acad. Sci. U.S.A.">
        <title>The resurrection genome of Boea hygrometrica: A blueprint for survival of dehydration.</title>
        <authorList>
            <person name="Xiao L."/>
            <person name="Yang G."/>
            <person name="Zhang L."/>
            <person name="Yang X."/>
            <person name="Zhao S."/>
            <person name="Ji Z."/>
            <person name="Zhou Q."/>
            <person name="Hu M."/>
            <person name="Wang Y."/>
            <person name="Chen M."/>
            <person name="Xu Y."/>
            <person name="Jin H."/>
            <person name="Xiao X."/>
            <person name="Hu G."/>
            <person name="Bao F."/>
            <person name="Hu Y."/>
            <person name="Wan P."/>
            <person name="Li L."/>
            <person name="Deng X."/>
            <person name="Kuang T."/>
            <person name="Xiang C."/>
            <person name="Zhu J.K."/>
            <person name="Oliver M.J."/>
            <person name="He Y."/>
        </authorList>
    </citation>
    <scope>NUCLEOTIDE SEQUENCE [LARGE SCALE GENOMIC DNA]</scope>
    <source>
        <strain evidence="3">cv. XS01</strain>
    </source>
</reference>
<evidence type="ECO:0000256" key="1">
    <source>
        <dbReference type="SAM" id="MobiDB-lite"/>
    </source>
</evidence>
<gene>
    <name evidence="2" type="ORF">F511_11213</name>
</gene>
<accession>A0A2Z7D3Y5</accession>
<evidence type="ECO:0000313" key="3">
    <source>
        <dbReference type="Proteomes" id="UP000250235"/>
    </source>
</evidence>
<proteinExistence type="predicted"/>
<dbReference type="AlphaFoldDB" id="A0A2Z7D3Y5"/>
<keyword evidence="3" id="KW-1185">Reference proteome</keyword>
<organism evidence="2 3">
    <name type="scientific">Dorcoceras hygrometricum</name>
    <dbReference type="NCBI Taxonomy" id="472368"/>
    <lineage>
        <taxon>Eukaryota</taxon>
        <taxon>Viridiplantae</taxon>
        <taxon>Streptophyta</taxon>
        <taxon>Embryophyta</taxon>
        <taxon>Tracheophyta</taxon>
        <taxon>Spermatophyta</taxon>
        <taxon>Magnoliopsida</taxon>
        <taxon>eudicotyledons</taxon>
        <taxon>Gunneridae</taxon>
        <taxon>Pentapetalae</taxon>
        <taxon>asterids</taxon>
        <taxon>lamiids</taxon>
        <taxon>Lamiales</taxon>
        <taxon>Gesneriaceae</taxon>
        <taxon>Didymocarpoideae</taxon>
        <taxon>Trichosporeae</taxon>
        <taxon>Loxocarpinae</taxon>
        <taxon>Dorcoceras</taxon>
    </lineage>
</organism>
<feature type="region of interest" description="Disordered" evidence="1">
    <location>
        <begin position="102"/>
        <end position="122"/>
    </location>
</feature>
<dbReference type="EMBL" id="KQ991567">
    <property type="protein sequence ID" value="KZV51836.1"/>
    <property type="molecule type" value="Genomic_DNA"/>
</dbReference>
<protein>
    <submittedName>
        <fullName evidence="2">Uncharacterized protein</fullName>
    </submittedName>
</protein>
<dbReference type="PANTHER" id="PTHR34539:SF19">
    <property type="entry name" value="T6J4.11 PROTEIN"/>
    <property type="match status" value="1"/>
</dbReference>
<name>A0A2Z7D3Y5_9LAMI</name>